<evidence type="ECO:0000256" key="4">
    <source>
        <dbReference type="SAM" id="MobiDB-lite"/>
    </source>
</evidence>
<evidence type="ECO:0000256" key="3">
    <source>
        <dbReference type="ARBA" id="ARBA00022840"/>
    </source>
</evidence>
<dbReference type="PROSITE" id="PS51221">
    <property type="entry name" value="TTL"/>
    <property type="match status" value="1"/>
</dbReference>
<feature type="region of interest" description="Disordered" evidence="4">
    <location>
        <begin position="778"/>
        <end position="824"/>
    </location>
</feature>
<dbReference type="InterPro" id="IPR004344">
    <property type="entry name" value="TTL/TTLL_fam"/>
</dbReference>
<accession>A0ABR4QKK2</accession>
<sequence length="876" mass="99827">MTGIEICDLRNPLINHWDADSVESVEQLNDLSYCQIPMYSGQPWMHGGNFVPSRIPARAFKPRFLFEHKKSLLNDFAYSTFTPLNGWSTFSRPDFSVDHQLLKEDIEYHEHTEKSISGNENCISEKYRWLYMRDKNVQNLKCKLKKPSKGRKISPMRSSLNSGCNSGSAEFDIDVEDGRDSDEDFALSSDNKSISKPQILSPIIISLFPAIPPFLRFVKEDEAVTQLPPSLMAKLIWRNTTITPNVVKRTLERSHFRLTESCYCDWIGCFGRHLTPVLFRQVKDFQKLNHFPGSFELGRKDLLTINLSKMRTRFGSENFGFYPTTFILPREFSRLKDSWGQGLDRNSARSKKRNLATWIIKPPASARGVGIYLANRLTEVPRRKKSIAQLYISNPYLIGGNKFDLRLYVYMTSVDPLRLYIHKNGLVRFASQKYSNTQEQVSNRFVHLTNYSVNKRNIHYYHCGGSTDQPSHKWSLEELWQYLEERGSDTRKLWRDIKSIVFKTMASAVSKMASLVVQHVNRRESVHELFGFDILLDSELRPWLLEVNISPSLHTSTKLDNKVKSEVVVDMLNLAGFRVPPRSAKEEVKRASSSQKKLHENGAGRRVNGDSPGRSSLIEWGYKRLPIHNPEQLRYNLTNAEKKKHRAYAARSQSPPDMKTILDDPTTDDTLMLATTINEWYRASSSASMMSMIDSAGGDGPSMYSGQLGTPRYYDALLYQFVQRFGTPLVDEASSVFVSGEGVKETPPFVTKLAEQHIPRISSAPESCKLLETKRSKCPKASPLPASSSTNFPRRTLKPPKISARSVGRLPRASESHSSPLPNIRRSSLKSRFIGVTCQSARQSCRWTSQVPTTSTRSQATTHLLSNFKLEFPIQF</sequence>
<protein>
    <submittedName>
        <fullName evidence="5">Tubulin polyglutamylase TTLL4</fullName>
    </submittedName>
</protein>
<dbReference type="SUPFAM" id="SSF56059">
    <property type="entry name" value="Glutathione synthetase ATP-binding domain-like"/>
    <property type="match status" value="1"/>
</dbReference>
<feature type="region of interest" description="Disordered" evidence="4">
    <location>
        <begin position="583"/>
        <end position="612"/>
    </location>
</feature>
<keyword evidence="3" id="KW-0067">ATP-binding</keyword>
<keyword evidence="2" id="KW-0547">Nucleotide-binding</keyword>
<organism evidence="5 6">
    <name type="scientific">Taenia crassiceps</name>
    <dbReference type="NCBI Taxonomy" id="6207"/>
    <lineage>
        <taxon>Eukaryota</taxon>
        <taxon>Metazoa</taxon>
        <taxon>Spiralia</taxon>
        <taxon>Lophotrochozoa</taxon>
        <taxon>Platyhelminthes</taxon>
        <taxon>Cestoda</taxon>
        <taxon>Eucestoda</taxon>
        <taxon>Cyclophyllidea</taxon>
        <taxon>Taeniidae</taxon>
        <taxon>Taenia</taxon>
    </lineage>
</organism>
<proteinExistence type="predicted"/>
<evidence type="ECO:0000256" key="1">
    <source>
        <dbReference type="ARBA" id="ARBA00022598"/>
    </source>
</evidence>
<keyword evidence="1" id="KW-0436">Ligase</keyword>
<comment type="caution">
    <text evidence="5">The sequence shown here is derived from an EMBL/GenBank/DDBJ whole genome shotgun (WGS) entry which is preliminary data.</text>
</comment>
<name>A0ABR4QKK2_9CEST</name>
<evidence type="ECO:0000256" key="2">
    <source>
        <dbReference type="ARBA" id="ARBA00022741"/>
    </source>
</evidence>
<evidence type="ECO:0000313" key="5">
    <source>
        <dbReference type="EMBL" id="KAL5110081.1"/>
    </source>
</evidence>
<dbReference type="Gene3D" id="3.30.470.20">
    <property type="entry name" value="ATP-grasp fold, B domain"/>
    <property type="match status" value="1"/>
</dbReference>
<dbReference type="PANTHER" id="PTHR12241:SF162">
    <property type="entry name" value="TUBULIN MONOGLUTAMYLASE TTLL4"/>
    <property type="match status" value="1"/>
</dbReference>
<reference evidence="5 6" key="1">
    <citation type="journal article" date="2022" name="Front. Cell. Infect. Microbiol.">
        <title>The Genomes of Two Strains of Taenia crassiceps the Animal Model for the Study of Human Cysticercosis.</title>
        <authorList>
            <person name="Bobes R.J."/>
            <person name="Estrada K."/>
            <person name="Rios-Valencia D.G."/>
            <person name="Calderon-Gallegos A."/>
            <person name="de la Torre P."/>
            <person name="Carrero J.C."/>
            <person name="Sanchez-Flores A."/>
            <person name="Laclette J.P."/>
        </authorList>
    </citation>
    <scope>NUCLEOTIDE SEQUENCE [LARGE SCALE GENOMIC DNA]</scope>
    <source>
        <strain evidence="5">WFUcys</strain>
    </source>
</reference>
<gene>
    <name evidence="5" type="ORF">TcWFU_003315</name>
</gene>
<dbReference type="PANTHER" id="PTHR12241">
    <property type="entry name" value="TUBULIN POLYGLUTAMYLASE"/>
    <property type="match status" value="1"/>
</dbReference>
<dbReference type="Pfam" id="PF03133">
    <property type="entry name" value="TTL"/>
    <property type="match status" value="1"/>
</dbReference>
<dbReference type="Proteomes" id="UP001651158">
    <property type="component" value="Unassembled WGS sequence"/>
</dbReference>
<evidence type="ECO:0000313" key="6">
    <source>
        <dbReference type="Proteomes" id="UP001651158"/>
    </source>
</evidence>
<dbReference type="EMBL" id="JAKROA010000002">
    <property type="protein sequence ID" value="KAL5110081.1"/>
    <property type="molecule type" value="Genomic_DNA"/>
</dbReference>
<keyword evidence="6" id="KW-1185">Reference proteome</keyword>